<feature type="domain" description="Amine oxidase" evidence="2">
    <location>
        <begin position="97"/>
        <end position="346"/>
    </location>
</feature>
<organism evidence="3 4">
    <name type="scientific">Litoribrevibacter euphylliae</name>
    <dbReference type="NCBI Taxonomy" id="1834034"/>
    <lineage>
        <taxon>Bacteria</taxon>
        <taxon>Pseudomonadati</taxon>
        <taxon>Pseudomonadota</taxon>
        <taxon>Gammaproteobacteria</taxon>
        <taxon>Oceanospirillales</taxon>
        <taxon>Oceanospirillaceae</taxon>
        <taxon>Litoribrevibacter</taxon>
    </lineage>
</organism>
<evidence type="ECO:0000313" key="4">
    <source>
        <dbReference type="Proteomes" id="UP001595476"/>
    </source>
</evidence>
<dbReference type="EMBL" id="JBHRSZ010000009">
    <property type="protein sequence ID" value="MFC3153435.1"/>
    <property type="molecule type" value="Genomic_DNA"/>
</dbReference>
<evidence type="ECO:0000256" key="1">
    <source>
        <dbReference type="SAM" id="MobiDB-lite"/>
    </source>
</evidence>
<dbReference type="Gene3D" id="3.90.660.10">
    <property type="match status" value="1"/>
</dbReference>
<dbReference type="SUPFAM" id="SSF51905">
    <property type="entry name" value="FAD/NAD(P)-binding domain"/>
    <property type="match status" value="1"/>
</dbReference>
<proteinExistence type="predicted"/>
<feature type="compositionally biased region" description="Gly residues" evidence="1">
    <location>
        <begin position="371"/>
        <end position="388"/>
    </location>
</feature>
<comment type="caution">
    <text evidence="3">The sequence shown here is derived from an EMBL/GenBank/DDBJ whole genome shotgun (WGS) entry which is preliminary data.</text>
</comment>
<protein>
    <submittedName>
        <fullName evidence="3">NAD(P)/FAD-dependent oxidoreductase</fullName>
    </submittedName>
</protein>
<accession>A0ABV7HHU3</accession>
<dbReference type="Pfam" id="PF01593">
    <property type="entry name" value="Amino_oxidase"/>
    <property type="match status" value="1"/>
</dbReference>
<feature type="region of interest" description="Disordered" evidence="1">
    <location>
        <begin position="354"/>
        <end position="388"/>
    </location>
</feature>
<dbReference type="PANTHER" id="PTHR16128:SF5">
    <property type="entry name" value="FAD_NAD(P)-BINDING OXIDOREDUCTASE FAMILY PROTEIN"/>
    <property type="match status" value="1"/>
</dbReference>
<dbReference type="InterPro" id="IPR002937">
    <property type="entry name" value="Amino_oxidase"/>
</dbReference>
<dbReference type="InterPro" id="IPR036188">
    <property type="entry name" value="FAD/NAD-bd_sf"/>
</dbReference>
<dbReference type="RefSeq" id="WP_386723355.1">
    <property type="nucleotide sequence ID" value="NZ_JBHRSZ010000009.1"/>
</dbReference>
<name>A0ABV7HHU3_9GAMM</name>
<dbReference type="Pfam" id="PF13450">
    <property type="entry name" value="NAD_binding_8"/>
    <property type="match status" value="1"/>
</dbReference>
<evidence type="ECO:0000259" key="2">
    <source>
        <dbReference type="Pfam" id="PF01593"/>
    </source>
</evidence>
<sequence length="388" mass="42591">MHQAEVVVIGAGMAGLSLARDLMKSGIDVLCIDKSRGTGGRLASKRVMNEAFGVLAFDLGASSFQATNHSFKNFLVEAGDKVHRLSNGEYVAASRSSALTRELATGIRLECGQRITRIEYLEDQAEYPWKTFIQNNGEECLFSQSTYLVLATPPEQAYALVPQDHPYKSAFDYVETLPQWVSVFYVADDTFNTLGLDQVHAVNTPESSVIKRVSLESVKADRTPPEHGQGVLVKVEAQPMWSKARTDYDKEDIAQALWRALWEIKPVLKNEVGLDILDQPLYCYTHRWLYSLPQQNVLSRAGQVKGLNHLGPQENLCLCGDYLGMGRGLHGVEAAYLSGTSLAMALIQTRQGLSQKSDVSKNQGANNQGMGNKGMGNKGMGNKGMGNQ</sequence>
<dbReference type="Proteomes" id="UP001595476">
    <property type="component" value="Unassembled WGS sequence"/>
</dbReference>
<keyword evidence="4" id="KW-1185">Reference proteome</keyword>
<gene>
    <name evidence="3" type="ORF">ACFOEK_20510</name>
</gene>
<evidence type="ECO:0000313" key="3">
    <source>
        <dbReference type="EMBL" id="MFC3153435.1"/>
    </source>
</evidence>
<reference evidence="4" key="1">
    <citation type="journal article" date="2019" name="Int. J. Syst. Evol. Microbiol.">
        <title>The Global Catalogue of Microorganisms (GCM) 10K type strain sequencing project: providing services to taxonomists for standard genome sequencing and annotation.</title>
        <authorList>
            <consortium name="The Broad Institute Genomics Platform"/>
            <consortium name="The Broad Institute Genome Sequencing Center for Infectious Disease"/>
            <person name="Wu L."/>
            <person name="Ma J."/>
        </authorList>
    </citation>
    <scope>NUCLEOTIDE SEQUENCE [LARGE SCALE GENOMIC DNA]</scope>
    <source>
        <strain evidence="4">KCTC 52438</strain>
    </source>
</reference>
<feature type="compositionally biased region" description="Low complexity" evidence="1">
    <location>
        <begin position="361"/>
        <end position="370"/>
    </location>
</feature>
<dbReference type="Gene3D" id="3.50.50.60">
    <property type="entry name" value="FAD/NAD(P)-binding domain"/>
    <property type="match status" value="1"/>
</dbReference>
<dbReference type="PANTHER" id="PTHR16128">
    <property type="entry name" value="FAD/NAD(P)-BINDING OXIDOREDUCTASE FAMILY PROTEIN"/>
    <property type="match status" value="1"/>
</dbReference>